<keyword evidence="1" id="KW-0472">Membrane</keyword>
<protein>
    <submittedName>
        <fullName evidence="2">Uncharacterized protein</fullName>
    </submittedName>
</protein>
<keyword evidence="1" id="KW-0812">Transmembrane</keyword>
<name>C7P0H6_HALMD</name>
<proteinExistence type="predicted"/>
<keyword evidence="3" id="KW-1185">Reference proteome</keyword>
<feature type="transmembrane region" description="Helical" evidence="1">
    <location>
        <begin position="6"/>
        <end position="24"/>
    </location>
</feature>
<evidence type="ECO:0000313" key="3">
    <source>
        <dbReference type="Proteomes" id="UP000001746"/>
    </source>
</evidence>
<sequence>MPGWEVYAILAVLLLLVFFLYLMVRRTVTGFKEGIKESQRK</sequence>
<dbReference type="AlphaFoldDB" id="C7P0H6"/>
<dbReference type="STRING" id="485914.Hmuk_0827"/>
<dbReference type="KEGG" id="hmu:Hmuk_0827"/>
<dbReference type="RefSeq" id="WP_015761806.1">
    <property type="nucleotide sequence ID" value="NC_013202.1"/>
</dbReference>
<organism evidence="2 3">
    <name type="scientific">Halomicrobium mukohataei (strain ATCC 700874 / DSM 12286 / JCM 9738 / NCIMB 13541)</name>
    <name type="common">Haloarcula mukohataei</name>
    <dbReference type="NCBI Taxonomy" id="485914"/>
    <lineage>
        <taxon>Archaea</taxon>
        <taxon>Methanobacteriati</taxon>
        <taxon>Methanobacteriota</taxon>
        <taxon>Stenosarchaea group</taxon>
        <taxon>Halobacteria</taxon>
        <taxon>Halobacteriales</taxon>
        <taxon>Haloarculaceae</taxon>
        <taxon>Halomicrobium</taxon>
    </lineage>
</organism>
<dbReference type="Pfam" id="PF25258">
    <property type="entry name" value="DUF7859"/>
    <property type="match status" value="1"/>
</dbReference>
<evidence type="ECO:0000313" key="2">
    <source>
        <dbReference type="EMBL" id="ACV46958.1"/>
    </source>
</evidence>
<dbReference type="InterPro" id="IPR057181">
    <property type="entry name" value="DUF7859"/>
</dbReference>
<gene>
    <name evidence="2" type="ordered locus">Hmuk_0827</name>
</gene>
<dbReference type="Proteomes" id="UP000001746">
    <property type="component" value="Chromosome"/>
</dbReference>
<dbReference type="GeneID" id="94359877"/>
<accession>C7P0H6</accession>
<dbReference type="EMBL" id="CP001688">
    <property type="protein sequence ID" value="ACV46958.1"/>
    <property type="molecule type" value="Genomic_DNA"/>
</dbReference>
<dbReference type="HOGENOM" id="CLU_202927_3_0_2"/>
<keyword evidence="1" id="KW-1133">Transmembrane helix</keyword>
<reference evidence="2 3" key="1">
    <citation type="journal article" date="2009" name="Stand. Genomic Sci.">
        <title>Complete genome sequence of Halomicrobium mukohataei type strain (arg-2).</title>
        <authorList>
            <person name="Tindall B.J."/>
            <person name="Schneider S."/>
            <person name="Lapidus A."/>
            <person name="Copeland A."/>
            <person name="Glavina Del Rio T."/>
            <person name="Nolan M."/>
            <person name="Lucas S."/>
            <person name="Chen F."/>
            <person name="Tice H."/>
            <person name="Cheng J.F."/>
            <person name="Saunders E."/>
            <person name="Bruce D."/>
            <person name="Goodwin L."/>
            <person name="Pitluck S."/>
            <person name="Mikhailova N."/>
            <person name="Pati A."/>
            <person name="Ivanova N."/>
            <person name="Mavrommatis K."/>
            <person name="Chen A."/>
            <person name="Palaniappan K."/>
            <person name="Chain P."/>
            <person name="Land M."/>
            <person name="Hauser L."/>
            <person name="Chang Y.J."/>
            <person name="Jeffries C.D."/>
            <person name="Brettin T."/>
            <person name="Han C."/>
            <person name="Rohde M."/>
            <person name="Goker M."/>
            <person name="Bristow J."/>
            <person name="Eisen J.A."/>
            <person name="Markowitz V."/>
            <person name="Hugenholtz P."/>
            <person name="Klenk H.P."/>
            <person name="Kyrpides N.C."/>
            <person name="Detter J.C."/>
        </authorList>
    </citation>
    <scope>NUCLEOTIDE SEQUENCE [LARGE SCALE GENOMIC DNA]</scope>
    <source>
        <strain evidence="3">ATCC 700874 / DSM 12286 / JCM 9738 / NCIMB 13541</strain>
    </source>
</reference>
<evidence type="ECO:0000256" key="1">
    <source>
        <dbReference type="SAM" id="Phobius"/>
    </source>
</evidence>